<reference evidence="6 7" key="1">
    <citation type="submission" date="2021-07" db="EMBL/GenBank/DDBJ databases">
        <title>Genome sequencing of Neisseria perflava LPB0400.</title>
        <authorList>
            <person name="Kim J."/>
        </authorList>
    </citation>
    <scope>NUCLEOTIDE SEQUENCE [LARGE SCALE GENOMIC DNA]</scope>
    <source>
        <strain evidence="6 7">LPB0400</strain>
    </source>
</reference>
<evidence type="ECO:0000256" key="2">
    <source>
        <dbReference type="SAM" id="Coils"/>
    </source>
</evidence>
<evidence type="ECO:0000256" key="1">
    <source>
        <dbReference type="ARBA" id="ARBA00004442"/>
    </source>
</evidence>
<feature type="compositionally biased region" description="Low complexity" evidence="3">
    <location>
        <begin position="33"/>
        <end position="65"/>
    </location>
</feature>
<gene>
    <name evidence="6" type="ORF">LPB400_04625</name>
</gene>
<proteinExistence type="predicted"/>
<evidence type="ECO:0000259" key="5">
    <source>
        <dbReference type="Pfam" id="PF01298"/>
    </source>
</evidence>
<dbReference type="Gene3D" id="2.40.160.90">
    <property type="match status" value="1"/>
</dbReference>
<dbReference type="InterPro" id="IPR011250">
    <property type="entry name" value="OMP/PagP_B-barrel"/>
</dbReference>
<protein>
    <submittedName>
        <fullName evidence="6">Transferrin-binding protein-like solute binding protein</fullName>
    </submittedName>
</protein>
<feature type="region of interest" description="Disordered" evidence="3">
    <location>
        <begin position="30"/>
        <end position="73"/>
    </location>
</feature>
<dbReference type="AlphaFoldDB" id="A0ABD7EZG4"/>
<evidence type="ECO:0000313" key="6">
    <source>
        <dbReference type="EMBL" id="QXW91306.1"/>
    </source>
</evidence>
<evidence type="ECO:0000256" key="4">
    <source>
        <dbReference type="SAM" id="SignalP"/>
    </source>
</evidence>
<accession>A0ABD7EZG4</accession>
<feature type="chain" id="PRO_5044749035" evidence="4">
    <location>
        <begin position="26"/>
        <end position="479"/>
    </location>
</feature>
<evidence type="ECO:0000313" key="7">
    <source>
        <dbReference type="Proteomes" id="UP000825360"/>
    </source>
</evidence>
<organism evidence="6 7">
    <name type="scientific">Neisseria perflava</name>
    <dbReference type="NCBI Taxonomy" id="33053"/>
    <lineage>
        <taxon>Bacteria</taxon>
        <taxon>Pseudomonadati</taxon>
        <taxon>Pseudomonadota</taxon>
        <taxon>Betaproteobacteria</taxon>
        <taxon>Neisseriales</taxon>
        <taxon>Neisseriaceae</taxon>
        <taxon>Neisseria</taxon>
    </lineage>
</organism>
<dbReference type="Pfam" id="PF01298">
    <property type="entry name" value="TbpB_B_D"/>
    <property type="match status" value="1"/>
</dbReference>
<feature type="signal peptide" evidence="4">
    <location>
        <begin position="1"/>
        <end position="25"/>
    </location>
</feature>
<dbReference type="RefSeq" id="WP_107792408.1">
    <property type="nucleotide sequence ID" value="NZ_CP079818.1"/>
</dbReference>
<dbReference type="SUPFAM" id="SSF56925">
    <property type="entry name" value="OMPA-like"/>
    <property type="match status" value="1"/>
</dbReference>
<dbReference type="KEGG" id="npf:LPB400_04625"/>
<keyword evidence="2" id="KW-0175">Coiled coil</keyword>
<keyword evidence="4" id="KW-0732">Signal</keyword>
<dbReference type="Proteomes" id="UP000825360">
    <property type="component" value="Chromosome"/>
</dbReference>
<feature type="coiled-coil region" evidence="2">
    <location>
        <begin position="206"/>
        <end position="237"/>
    </location>
</feature>
<dbReference type="EMBL" id="CP079818">
    <property type="protein sequence ID" value="QXW91306.1"/>
    <property type="molecule type" value="Genomic_DNA"/>
</dbReference>
<feature type="domain" description="Transferrin-binding protein B C-lobe/N-lobe beta-barrel" evidence="5">
    <location>
        <begin position="349"/>
        <end position="478"/>
    </location>
</feature>
<evidence type="ECO:0000256" key="3">
    <source>
        <dbReference type="SAM" id="MobiDB-lite"/>
    </source>
</evidence>
<dbReference type="InterPro" id="IPR001677">
    <property type="entry name" value="TbpB_B_D"/>
</dbReference>
<name>A0ABD7EZG4_NEIPE</name>
<sequence>MSNIQTKLKTIVFTAISAAILSACGGGGGGGSSALSTGATPTNNTGNSTGNNGNPANNNSNVNTPKAPSTTLTNSADNLAKLTDEDPIDPANVTQPLHTHFISSKGAQQSNPNVQIRKDAAGKMFQTDNQDRNQNGLISSIDFNSNDEVKMDGVVLFNKTTDGNATQTTWTSYASVIAKVYSKGNTQTDVSEQTGKEKNTEFAYGKSTLDERIVELYKKLEAEKENLKKEQNSESGQVDHDKIKEIKAKIRDLDALYQKNLQHRTGLATFNKIDSDKLAYFRTDKNGLVFDKQFDGVYVINFDDGTKIVLHDPSAAGWTYQTFAYYTDPKGHVYQGYQSLGDETVFTTLPAKGTATYKGISTAYVVTDKNNRQLTSNVMAIVDFGLKGVRFETSNSHFHTLENGKRVSKADNNYDFKGTASWKDGNLFSGKVSTADDKLSGNLNGKFYGPNAAEIGGTYGLKNKDATEHLIGGYGAKRQ</sequence>
<comment type="subcellular location">
    <subcellularLocation>
        <location evidence="1">Cell outer membrane</location>
    </subcellularLocation>
</comment>
<dbReference type="PROSITE" id="PS51257">
    <property type="entry name" value="PROKAR_LIPOPROTEIN"/>
    <property type="match status" value="1"/>
</dbReference>
<dbReference type="GO" id="GO:0009279">
    <property type="term" value="C:cell outer membrane"/>
    <property type="evidence" value="ECO:0007669"/>
    <property type="project" value="UniProtKB-SubCell"/>
</dbReference>